<feature type="region of interest" description="Disordered" evidence="8">
    <location>
        <begin position="1"/>
        <end position="44"/>
    </location>
</feature>
<evidence type="ECO:0000256" key="6">
    <source>
        <dbReference type="ARBA" id="ARBA00023065"/>
    </source>
</evidence>
<evidence type="ECO:0000256" key="4">
    <source>
        <dbReference type="ARBA" id="ARBA00022692"/>
    </source>
</evidence>
<keyword evidence="6" id="KW-0406">Ion transport</keyword>
<keyword evidence="7 9" id="KW-0472">Membrane</keyword>
<name>B8MBS4_TALSN</name>
<evidence type="ECO:0000313" key="11">
    <source>
        <dbReference type="Proteomes" id="UP000001745"/>
    </source>
</evidence>
<protein>
    <submittedName>
        <fullName evidence="10">UPF0187 domain membrane protein</fullName>
    </submittedName>
</protein>
<evidence type="ECO:0000256" key="7">
    <source>
        <dbReference type="ARBA" id="ARBA00023136"/>
    </source>
</evidence>
<dbReference type="VEuPathDB" id="FungiDB:TSTA_119680"/>
<organism evidence="10 11">
    <name type="scientific">Talaromyces stipitatus (strain ATCC 10500 / CBS 375.48 / QM 6759 / NRRL 1006)</name>
    <name type="common">Penicillium stipitatum</name>
    <dbReference type="NCBI Taxonomy" id="441959"/>
    <lineage>
        <taxon>Eukaryota</taxon>
        <taxon>Fungi</taxon>
        <taxon>Dikarya</taxon>
        <taxon>Ascomycota</taxon>
        <taxon>Pezizomycotina</taxon>
        <taxon>Eurotiomycetes</taxon>
        <taxon>Eurotiomycetidae</taxon>
        <taxon>Eurotiales</taxon>
        <taxon>Trichocomaceae</taxon>
        <taxon>Talaromyces</taxon>
        <taxon>Talaromyces sect. Talaromyces</taxon>
    </lineage>
</organism>
<dbReference type="PhylomeDB" id="B8MBS4"/>
<dbReference type="EMBL" id="EQ962655">
    <property type="protein sequence ID" value="EED18207.1"/>
    <property type="molecule type" value="Genomic_DNA"/>
</dbReference>
<keyword evidence="4 9" id="KW-0812">Transmembrane</keyword>
<feature type="transmembrane region" description="Helical" evidence="9">
    <location>
        <begin position="353"/>
        <end position="373"/>
    </location>
</feature>
<reference evidence="11" key="1">
    <citation type="journal article" date="2015" name="Genome Announc.">
        <title>Genome sequence of the AIDS-associated pathogen Penicillium marneffei (ATCC18224) and its near taxonomic relative Talaromyces stipitatus (ATCC10500).</title>
        <authorList>
            <person name="Nierman W.C."/>
            <person name="Fedorova-Abrams N.D."/>
            <person name="Andrianopoulos A."/>
        </authorList>
    </citation>
    <scope>NUCLEOTIDE SEQUENCE [LARGE SCALE GENOMIC DNA]</scope>
    <source>
        <strain evidence="11">ATCC 10500 / CBS 375.48 / QM 6759 / NRRL 1006</strain>
    </source>
</reference>
<dbReference type="AlphaFoldDB" id="B8MBS4"/>
<keyword evidence="2" id="KW-0813">Transport</keyword>
<evidence type="ECO:0000256" key="1">
    <source>
        <dbReference type="ARBA" id="ARBA00004651"/>
    </source>
</evidence>
<dbReference type="InParanoid" id="B8MBS4"/>
<evidence type="ECO:0000256" key="3">
    <source>
        <dbReference type="ARBA" id="ARBA00022475"/>
    </source>
</evidence>
<dbReference type="STRING" id="441959.B8MBS4"/>
<evidence type="ECO:0000313" key="10">
    <source>
        <dbReference type="EMBL" id="EED18207.1"/>
    </source>
</evidence>
<feature type="transmembrane region" description="Helical" evidence="9">
    <location>
        <begin position="144"/>
        <end position="162"/>
    </location>
</feature>
<dbReference type="eggNOG" id="ENOG502RZS9">
    <property type="taxonomic scope" value="Eukaryota"/>
</dbReference>
<evidence type="ECO:0000256" key="5">
    <source>
        <dbReference type="ARBA" id="ARBA00022989"/>
    </source>
</evidence>
<feature type="compositionally biased region" description="Low complexity" evidence="8">
    <location>
        <begin position="8"/>
        <end position="30"/>
    </location>
</feature>
<dbReference type="GO" id="GO:0005254">
    <property type="term" value="F:chloride channel activity"/>
    <property type="evidence" value="ECO:0007669"/>
    <property type="project" value="InterPro"/>
</dbReference>
<accession>B8MBS4</accession>
<dbReference type="HOGENOM" id="CLU_029790_1_1_1"/>
<dbReference type="RefSeq" id="XP_002482199.1">
    <property type="nucleotide sequence ID" value="XM_002482154.1"/>
</dbReference>
<dbReference type="OrthoDB" id="1368at2759"/>
<evidence type="ECO:0000256" key="9">
    <source>
        <dbReference type="SAM" id="Phobius"/>
    </source>
</evidence>
<comment type="subcellular location">
    <subcellularLocation>
        <location evidence="1">Cell membrane</location>
        <topology evidence="1">Multi-pass membrane protein</topology>
    </subcellularLocation>
</comment>
<keyword evidence="5 9" id="KW-1133">Transmembrane helix</keyword>
<sequence length="498" mass="55288">MEGGGVASSGEASAAATSSAAAHTAGEGAAPIHSNHHHTDDQAHSQQAFVYHREQDSPQPKSRPISLSDLQEARKHYLMPTQPTASDLEHYFTGPRDMSRHTKWPTFLRMDGSILPRLILPLIFIAGWSTAITCIHIIVHPLTVSNILLTVLGFVVGLALSFRSTTAYERYADGRKYWASIIQTSRNMARTIWVHVKERPGEEGKQDVLGKVTAMNLLLAFSVALKHSLRFEPAIAYKDLVGLVGHLDTFAKEAHDPEFLNPPRKSFWKSAGMYLGVTFAESNPRKLIKRAKKPLGHLPLEILNHLSAYIEHCEKEELLKSALHQGQLINSVASLNEALTGSERVRDTPLPEAYSIAISQISWIYILVLPFQLVSLMNWIAIPGSIVAAYIILSFVAIGRELENPFGDDVNDLPLDSYCKQIASEVDIITATPAPKMMDFMNSSDNFVFYPLSLDGFDKWQQRSMDEIRAALRTKVIAQKQVIDDEGEITTLAPSMKE</sequence>
<feature type="transmembrane region" description="Helical" evidence="9">
    <location>
        <begin position="379"/>
        <end position="398"/>
    </location>
</feature>
<feature type="transmembrane region" description="Helical" evidence="9">
    <location>
        <begin position="118"/>
        <end position="138"/>
    </location>
</feature>
<dbReference type="Proteomes" id="UP000001745">
    <property type="component" value="Unassembled WGS sequence"/>
</dbReference>
<dbReference type="InterPro" id="IPR044669">
    <property type="entry name" value="YneE/VCCN1/2-like"/>
</dbReference>
<keyword evidence="11" id="KW-1185">Reference proteome</keyword>
<dbReference type="OMA" id="FEPYTAY"/>
<evidence type="ECO:0000256" key="2">
    <source>
        <dbReference type="ARBA" id="ARBA00022448"/>
    </source>
</evidence>
<evidence type="ECO:0000256" key="8">
    <source>
        <dbReference type="SAM" id="MobiDB-lite"/>
    </source>
</evidence>
<dbReference type="PANTHER" id="PTHR33281">
    <property type="entry name" value="UPF0187 PROTEIN YNEE"/>
    <property type="match status" value="1"/>
</dbReference>
<dbReference type="GeneID" id="8105243"/>
<gene>
    <name evidence="10" type="ORF">TSTA_119680</name>
</gene>
<dbReference type="GO" id="GO:0005886">
    <property type="term" value="C:plasma membrane"/>
    <property type="evidence" value="ECO:0007669"/>
    <property type="project" value="UniProtKB-SubCell"/>
</dbReference>
<dbReference type="Pfam" id="PF25539">
    <property type="entry name" value="Bestrophin_2"/>
    <property type="match status" value="1"/>
</dbReference>
<keyword evidence="3" id="KW-1003">Cell membrane</keyword>
<dbReference type="PANTHER" id="PTHR33281:SF19">
    <property type="entry name" value="VOLTAGE-DEPENDENT ANION CHANNEL-FORMING PROTEIN YNEE"/>
    <property type="match status" value="1"/>
</dbReference>
<proteinExistence type="predicted"/>